<dbReference type="EMBL" id="CADCTZ010001454">
    <property type="protein sequence ID" value="CAA9398742.1"/>
    <property type="molecule type" value="Genomic_DNA"/>
</dbReference>
<accession>A0A6J4P2V2</accession>
<reference evidence="1" key="1">
    <citation type="submission" date="2020-02" db="EMBL/GenBank/DDBJ databases">
        <authorList>
            <person name="Meier V. D."/>
        </authorList>
    </citation>
    <scope>NUCLEOTIDE SEQUENCE</scope>
    <source>
        <strain evidence="1">AVDCRST_MAG84</strain>
    </source>
</reference>
<dbReference type="AlphaFoldDB" id="A0A6J4P2V2"/>
<gene>
    <name evidence="1" type="ORF">AVDCRST_MAG84-6009</name>
</gene>
<proteinExistence type="predicted"/>
<organism evidence="1">
    <name type="scientific">uncultured Microcoleus sp</name>
    <dbReference type="NCBI Taxonomy" id="259945"/>
    <lineage>
        <taxon>Bacteria</taxon>
        <taxon>Bacillati</taxon>
        <taxon>Cyanobacteriota</taxon>
        <taxon>Cyanophyceae</taxon>
        <taxon>Oscillatoriophycideae</taxon>
        <taxon>Oscillatoriales</taxon>
        <taxon>Microcoleaceae</taxon>
        <taxon>Microcoleus</taxon>
        <taxon>environmental samples</taxon>
    </lineage>
</organism>
<protein>
    <submittedName>
        <fullName evidence="1">Uncharacterized protein</fullName>
    </submittedName>
</protein>
<evidence type="ECO:0000313" key="1">
    <source>
        <dbReference type="EMBL" id="CAA9398742.1"/>
    </source>
</evidence>
<sequence length="124" mass="13679">MVIITSQQIAQFRSQLAEYPEALKALDAIEDCEGNIEDAAISLAIQAGQEPNISENWLDGLAKRCRVAICKSEVKEELTNGQLNAAFRDLVAAKTCPEILVTSVIIYVFKTGVNDFCEPLEYKL</sequence>
<name>A0A6J4P2V2_9CYAN</name>